<comment type="caution">
    <text evidence="1">The sequence shown here is derived from an EMBL/GenBank/DDBJ whole genome shotgun (WGS) entry which is preliminary data.</text>
</comment>
<dbReference type="PATRIC" id="fig|28084.5.peg.825"/>
<dbReference type="EMBL" id="LNXW01000009">
    <property type="protein sequence ID" value="KTC82505.1"/>
    <property type="molecule type" value="Genomic_DNA"/>
</dbReference>
<protein>
    <submittedName>
        <fullName evidence="1">Uncharacterized protein</fullName>
    </submittedName>
</protein>
<dbReference type="STRING" id="28084.Lche_0769"/>
<dbReference type="AlphaFoldDB" id="A0A0W0SH54"/>
<dbReference type="OrthoDB" id="5653604at2"/>
<evidence type="ECO:0000313" key="1">
    <source>
        <dbReference type="EMBL" id="KTC82505.1"/>
    </source>
</evidence>
<dbReference type="RefSeq" id="WP_058387418.1">
    <property type="nucleotide sequence ID" value="NZ_LNXW01000009.1"/>
</dbReference>
<name>A0A0W0SH54_9GAMM</name>
<dbReference type="Proteomes" id="UP000054921">
    <property type="component" value="Unassembled WGS sequence"/>
</dbReference>
<accession>A0A0W0SH54</accession>
<gene>
    <name evidence="1" type="ORF">Lche_0769</name>
</gene>
<evidence type="ECO:0000313" key="2">
    <source>
        <dbReference type="Proteomes" id="UP000054921"/>
    </source>
</evidence>
<reference evidence="1 2" key="1">
    <citation type="submission" date="2015-11" db="EMBL/GenBank/DDBJ databases">
        <title>Genomic analysis of 38 Legionella species identifies large and diverse effector repertoires.</title>
        <authorList>
            <person name="Burstein D."/>
            <person name="Amaro F."/>
            <person name="Zusman T."/>
            <person name="Lifshitz Z."/>
            <person name="Cohen O."/>
            <person name="Gilbert J.A."/>
            <person name="Pupko T."/>
            <person name="Shuman H.A."/>
            <person name="Segal G."/>
        </authorList>
    </citation>
    <scope>NUCLEOTIDE SEQUENCE [LARGE SCALE GENOMIC DNA]</scope>
    <source>
        <strain evidence="1 2">ORW</strain>
    </source>
</reference>
<sequence>MGRLFQDKKKDVNRIIGNFVAAEAKSGDFFNKLNALQNELYTVKTKEEFDIVVQKLINEGKNVHQFLSELITGADQEIISKVMVQLASQPNLKNFIILLNYTELAAKSIAETNESLSVQQSLVGLNEEQKTVLLLFITKLKELKPIAALLVNQEEVFKVLLQQTTSLDAIDKIENEIENKNRLLDGALERLLPYPKDELVAGQIINILKANRHLLKVLQSFDLHETLMDDILNARARIFADTDSYASAQPVC</sequence>
<proteinExistence type="predicted"/>
<organism evidence="1 2">
    <name type="scientific">Legionella cherrii</name>
    <dbReference type="NCBI Taxonomy" id="28084"/>
    <lineage>
        <taxon>Bacteria</taxon>
        <taxon>Pseudomonadati</taxon>
        <taxon>Pseudomonadota</taxon>
        <taxon>Gammaproteobacteria</taxon>
        <taxon>Legionellales</taxon>
        <taxon>Legionellaceae</taxon>
        <taxon>Legionella</taxon>
    </lineage>
</organism>